<dbReference type="Gene3D" id="1.10.287.470">
    <property type="entry name" value="Helix hairpin bin"/>
    <property type="match status" value="1"/>
</dbReference>
<evidence type="ECO:0000313" key="3">
    <source>
        <dbReference type="EMBL" id="SFI16059.1"/>
    </source>
</evidence>
<dbReference type="SUPFAM" id="SSF111369">
    <property type="entry name" value="HlyD-like secretion proteins"/>
    <property type="match status" value="1"/>
</dbReference>
<dbReference type="AlphaFoldDB" id="A0A1I3FXZ8"/>
<keyword evidence="4" id="KW-1185">Reference proteome</keyword>
<evidence type="ECO:0000259" key="2">
    <source>
        <dbReference type="Pfam" id="PF25954"/>
    </source>
</evidence>
<feature type="region of interest" description="Disordered" evidence="1">
    <location>
        <begin position="375"/>
        <end position="401"/>
    </location>
</feature>
<proteinExistence type="predicted"/>
<dbReference type="PANTHER" id="PTHR30469">
    <property type="entry name" value="MULTIDRUG RESISTANCE PROTEIN MDTA"/>
    <property type="match status" value="1"/>
</dbReference>
<reference evidence="4" key="1">
    <citation type="submission" date="2016-10" db="EMBL/GenBank/DDBJ databases">
        <authorList>
            <person name="Varghese N."/>
            <person name="Submissions S."/>
        </authorList>
    </citation>
    <scope>NUCLEOTIDE SEQUENCE [LARGE SCALE GENOMIC DNA]</scope>
    <source>
        <strain evidence="4">DSM 26348</strain>
    </source>
</reference>
<dbReference type="EMBL" id="FOQD01000006">
    <property type="protein sequence ID" value="SFI16059.1"/>
    <property type="molecule type" value="Genomic_DNA"/>
</dbReference>
<feature type="domain" description="CusB-like beta-barrel" evidence="2">
    <location>
        <begin position="225"/>
        <end position="294"/>
    </location>
</feature>
<dbReference type="PANTHER" id="PTHR30469:SF15">
    <property type="entry name" value="HLYD FAMILY OF SECRETION PROTEINS"/>
    <property type="match status" value="1"/>
</dbReference>
<dbReference type="Pfam" id="PF25954">
    <property type="entry name" value="Beta-barrel_RND_2"/>
    <property type="match status" value="1"/>
</dbReference>
<accession>A0A1I3FXZ8</accession>
<dbReference type="GO" id="GO:1990281">
    <property type="term" value="C:efflux pump complex"/>
    <property type="evidence" value="ECO:0007669"/>
    <property type="project" value="TreeGrafter"/>
</dbReference>
<name>A0A1I3FXZ8_9PLAN</name>
<evidence type="ECO:0000256" key="1">
    <source>
        <dbReference type="SAM" id="MobiDB-lite"/>
    </source>
</evidence>
<dbReference type="Gene3D" id="2.40.420.20">
    <property type="match status" value="1"/>
</dbReference>
<protein>
    <submittedName>
        <fullName evidence="3">RND family efflux transporter, MFP subunit</fullName>
    </submittedName>
</protein>
<organism evidence="3 4">
    <name type="scientific">Planctomicrobium piriforme</name>
    <dbReference type="NCBI Taxonomy" id="1576369"/>
    <lineage>
        <taxon>Bacteria</taxon>
        <taxon>Pseudomonadati</taxon>
        <taxon>Planctomycetota</taxon>
        <taxon>Planctomycetia</taxon>
        <taxon>Planctomycetales</taxon>
        <taxon>Planctomycetaceae</taxon>
        <taxon>Planctomicrobium</taxon>
    </lineage>
</organism>
<evidence type="ECO:0000313" key="4">
    <source>
        <dbReference type="Proteomes" id="UP000199518"/>
    </source>
</evidence>
<dbReference type="STRING" id="1576369.SAMN05421753_10683"/>
<dbReference type="Gene3D" id="2.40.50.100">
    <property type="match status" value="1"/>
</dbReference>
<dbReference type="InterPro" id="IPR058792">
    <property type="entry name" value="Beta-barrel_RND_2"/>
</dbReference>
<dbReference type="Proteomes" id="UP000199518">
    <property type="component" value="Unassembled WGS sequence"/>
</dbReference>
<dbReference type="GO" id="GO:0015562">
    <property type="term" value="F:efflux transmembrane transporter activity"/>
    <property type="evidence" value="ECO:0007669"/>
    <property type="project" value="TreeGrafter"/>
</dbReference>
<sequence length="401" mass="43463">MVTAEPITIRPVKRTIDAVGTLNGFEEIVVSAKAEGRILRILHDVSDRVSPGELLVEMDPTDLQLAVEQAKSNVQVELSKLGLSEPADIYFDLARVPTVILAREKRELAKLKMERIQNLAAREATTHEAVDNAESEFRMATAEFENQMLMAKSGLAMIEARQAALAIARQQLADTSIRTPTPQRASPDNMEAAPYVVTKRSIAEGSFVRVGDELCRLVIDGTLKLRVAVPERHSTEILVGQPVDVFTAATTTPCKGVVTVIHPSVDTGTRTFQVEIQVANDSPALRPGSFAKAVIEVREDPEARTVPLSAMVRYAGVIKLFLIENGRATEVQFTPGIQTSEWVEIAGPVLPRDCQVVTSGQFNLATGTLVTIRETGPKGDAAATAEAGKPHHEKTSAPQHQ</sequence>
<gene>
    <name evidence="3" type="ORF">SAMN05421753_10683</name>
</gene>
<dbReference type="Gene3D" id="2.40.30.170">
    <property type="match status" value="1"/>
</dbReference>